<feature type="domain" description="AAA+ ATPase" evidence="9">
    <location>
        <begin position="151"/>
        <end position="333"/>
    </location>
</feature>
<dbReference type="InterPro" id="IPR027417">
    <property type="entry name" value="P-loop_NTPase"/>
</dbReference>
<evidence type="ECO:0000256" key="2">
    <source>
        <dbReference type="ARBA" id="ARBA00022448"/>
    </source>
</evidence>
<reference evidence="11 13" key="2">
    <citation type="submission" date="2018-06" db="EMBL/GenBank/DDBJ databases">
        <authorList>
            <consortium name="Pathogen Informatics"/>
            <person name="Doyle S."/>
        </authorList>
    </citation>
    <scope>NUCLEOTIDE SEQUENCE [LARGE SCALE GENOMIC DNA]</scope>
    <source>
        <strain evidence="11 13">NCTC12239</strain>
    </source>
</reference>
<comment type="subcellular location">
    <subcellularLocation>
        <location evidence="1">Cytoplasm</location>
    </subcellularLocation>
</comment>
<dbReference type="GO" id="GO:0030257">
    <property type="term" value="C:type III protein secretion system complex"/>
    <property type="evidence" value="ECO:0007669"/>
    <property type="project" value="InterPro"/>
</dbReference>
<dbReference type="EC" id="7.4.2.8" evidence="8"/>
<dbReference type="RefSeq" id="WP_028383875.1">
    <property type="nucleotide sequence ID" value="NZ_CAAAJG010000030.1"/>
</dbReference>
<evidence type="ECO:0000256" key="1">
    <source>
        <dbReference type="ARBA" id="ARBA00004496"/>
    </source>
</evidence>
<keyword evidence="5" id="KW-0067">ATP-binding</keyword>
<dbReference type="FunFam" id="3.40.50.12240:FF:000002">
    <property type="entry name" value="Flagellum-specific ATP synthase FliI"/>
    <property type="match status" value="1"/>
</dbReference>
<evidence type="ECO:0000313" key="13">
    <source>
        <dbReference type="Proteomes" id="UP000254040"/>
    </source>
</evidence>
<dbReference type="AlphaFoldDB" id="A0A378K393"/>
<keyword evidence="2" id="KW-0813">Transport</keyword>
<dbReference type="SMART" id="SM00382">
    <property type="entry name" value="AAA"/>
    <property type="match status" value="1"/>
</dbReference>
<dbReference type="PANTHER" id="PTHR15184:SF9">
    <property type="entry name" value="SPI-1 TYPE 3 SECRETION SYSTEM ATPASE"/>
    <property type="match status" value="1"/>
</dbReference>
<dbReference type="STRING" id="39962.Lmor_0747"/>
<keyword evidence="4" id="KW-0547">Nucleotide-binding</keyword>
<keyword evidence="6" id="KW-0653">Protein transport</keyword>
<keyword evidence="3" id="KW-0963">Cytoplasm</keyword>
<keyword evidence="7" id="KW-1278">Translocase</keyword>
<sequence>MHSWINQLQAVERLGEIDQCVGLKLVANGPPHAFIGEVCDLLDQNQKLISKAEVVGFAEGKVYLMPFDTAPIRMGYRVRATGSSVTINASSSLLGHVVDAFAAPIDQPVSCSVTKNMSTHNKKINPFIRKPITERLFTGVHAIDSLLPLGKGQRIGVFSGSGVGKTTLMAQIAQQSTSDINIIALIGERGREVNEFINNHLSESNLNKTILVVACSDEPALIRRQAAYTATALAEYFCQQGKNVLLFMDSITRFAMAQREIGLSLGEPPTARGYTPSVFSMLPGLIERTGNFQNQGSISALYTVLVEGDDFNEPLADHMRALLDGHIVLKRELAQRGHYPAISILHSISRLANQLLSEEDQKVVKHVISTLSLYQQNKDLIELGAYKPGTNPLLDHAVNRIDSINKILTQDEDHHLSFSELIQRFKEILQ</sequence>
<dbReference type="GO" id="GO:0008564">
    <property type="term" value="F:protein-exporting ATPase activity"/>
    <property type="evidence" value="ECO:0007669"/>
    <property type="project" value="UniProtKB-EC"/>
</dbReference>
<dbReference type="OrthoDB" id="9148544at2"/>
<dbReference type="CDD" id="cd01136">
    <property type="entry name" value="ATPase_flagellum-secretory_path_III"/>
    <property type="match status" value="1"/>
</dbReference>
<evidence type="ECO:0000256" key="5">
    <source>
        <dbReference type="ARBA" id="ARBA00022840"/>
    </source>
</evidence>
<evidence type="ECO:0000256" key="8">
    <source>
        <dbReference type="ARBA" id="ARBA00024382"/>
    </source>
</evidence>
<dbReference type="EMBL" id="LNYN01000014">
    <property type="protein sequence ID" value="KTD35300.1"/>
    <property type="molecule type" value="Genomic_DNA"/>
</dbReference>
<dbReference type="GO" id="GO:0016887">
    <property type="term" value="F:ATP hydrolysis activity"/>
    <property type="evidence" value="ECO:0007669"/>
    <property type="project" value="InterPro"/>
</dbReference>
<dbReference type="NCBIfam" id="TIGR01026">
    <property type="entry name" value="fliI_yscN"/>
    <property type="match status" value="1"/>
</dbReference>
<dbReference type="GO" id="GO:0005737">
    <property type="term" value="C:cytoplasm"/>
    <property type="evidence" value="ECO:0007669"/>
    <property type="project" value="UniProtKB-SubCell"/>
</dbReference>
<dbReference type="Gene3D" id="3.40.50.12240">
    <property type="match status" value="1"/>
</dbReference>
<reference evidence="10 12" key="1">
    <citation type="submission" date="2015-11" db="EMBL/GenBank/DDBJ databases">
        <title>Genomic analysis of 38 Legionella species identifies large and diverse effector repertoires.</title>
        <authorList>
            <person name="Burstein D."/>
            <person name="Amaro F."/>
            <person name="Zusman T."/>
            <person name="Lifshitz Z."/>
            <person name="Cohen O."/>
            <person name="Gilbert J.A."/>
            <person name="Pupko T."/>
            <person name="Shuman H.A."/>
            <person name="Segal G."/>
        </authorList>
    </citation>
    <scope>NUCLEOTIDE SEQUENCE [LARGE SCALE GENOMIC DNA]</scope>
    <source>
        <strain evidence="10 12">ATCC 43877</strain>
    </source>
</reference>
<proteinExistence type="predicted"/>
<dbReference type="SUPFAM" id="SSF52540">
    <property type="entry name" value="P-loop containing nucleoside triphosphate hydrolases"/>
    <property type="match status" value="1"/>
</dbReference>
<dbReference type="InterPro" id="IPR040627">
    <property type="entry name" value="T3SS_ATPase_C"/>
</dbReference>
<evidence type="ECO:0000256" key="7">
    <source>
        <dbReference type="ARBA" id="ARBA00022967"/>
    </source>
</evidence>
<dbReference type="InterPro" id="IPR000194">
    <property type="entry name" value="ATPase_F1/V1/A1_a/bsu_nucl-bd"/>
</dbReference>
<dbReference type="InterPro" id="IPR050053">
    <property type="entry name" value="ATPase_alpha/beta_chains"/>
</dbReference>
<dbReference type="EMBL" id="UGOG01000001">
    <property type="protein sequence ID" value="STX62331.1"/>
    <property type="molecule type" value="Genomic_DNA"/>
</dbReference>
<evidence type="ECO:0000313" key="11">
    <source>
        <dbReference type="EMBL" id="STX62331.1"/>
    </source>
</evidence>
<dbReference type="GO" id="GO:0030254">
    <property type="term" value="P:protein secretion by the type III secretion system"/>
    <property type="evidence" value="ECO:0007669"/>
    <property type="project" value="InterPro"/>
</dbReference>
<keyword evidence="12" id="KW-1185">Reference proteome</keyword>
<name>A0A378K393_9GAMM</name>
<dbReference type="GO" id="GO:0005524">
    <property type="term" value="F:ATP binding"/>
    <property type="evidence" value="ECO:0007669"/>
    <property type="project" value="UniProtKB-KW"/>
</dbReference>
<dbReference type="InterPro" id="IPR005714">
    <property type="entry name" value="ATPase_T3SS_FliI/YscN"/>
</dbReference>
<dbReference type="InterPro" id="IPR003593">
    <property type="entry name" value="AAA+_ATPase"/>
</dbReference>
<organism evidence="11 13">
    <name type="scientific">Legionella moravica</name>
    <dbReference type="NCBI Taxonomy" id="39962"/>
    <lineage>
        <taxon>Bacteria</taxon>
        <taxon>Pseudomonadati</taxon>
        <taxon>Pseudomonadota</taxon>
        <taxon>Gammaproteobacteria</taxon>
        <taxon>Legionellales</taxon>
        <taxon>Legionellaceae</taxon>
        <taxon>Legionella</taxon>
    </lineage>
</organism>
<evidence type="ECO:0000256" key="6">
    <source>
        <dbReference type="ARBA" id="ARBA00022927"/>
    </source>
</evidence>
<dbReference type="Proteomes" id="UP000054985">
    <property type="component" value="Unassembled WGS sequence"/>
</dbReference>
<dbReference type="Pfam" id="PF18269">
    <property type="entry name" value="T3SS_ATPase_C"/>
    <property type="match status" value="1"/>
</dbReference>
<evidence type="ECO:0000313" key="10">
    <source>
        <dbReference type="EMBL" id="KTD35300.1"/>
    </source>
</evidence>
<dbReference type="PANTHER" id="PTHR15184">
    <property type="entry name" value="ATP SYNTHASE"/>
    <property type="match status" value="1"/>
</dbReference>
<evidence type="ECO:0000259" key="9">
    <source>
        <dbReference type="SMART" id="SM00382"/>
    </source>
</evidence>
<gene>
    <name evidence="11" type="primary">yscN</name>
    <name evidence="10" type="ORF">Lmor_0747</name>
    <name evidence="11" type="ORF">NCTC12239_01253</name>
</gene>
<dbReference type="GO" id="GO:0046933">
    <property type="term" value="F:proton-transporting ATP synthase activity, rotational mechanism"/>
    <property type="evidence" value="ECO:0007669"/>
    <property type="project" value="TreeGrafter"/>
</dbReference>
<dbReference type="Pfam" id="PF00006">
    <property type="entry name" value="ATP-synt_ab"/>
    <property type="match status" value="1"/>
</dbReference>
<accession>A0A378K393</accession>
<protein>
    <recommendedName>
        <fullName evidence="8">protein-secreting ATPase</fullName>
        <ecNumber evidence="8">7.4.2.8</ecNumber>
    </recommendedName>
</protein>
<dbReference type="Proteomes" id="UP000254040">
    <property type="component" value="Unassembled WGS sequence"/>
</dbReference>
<keyword evidence="11" id="KW-0378">Hydrolase</keyword>
<evidence type="ECO:0000313" key="12">
    <source>
        <dbReference type="Proteomes" id="UP000054985"/>
    </source>
</evidence>
<evidence type="ECO:0000256" key="4">
    <source>
        <dbReference type="ARBA" id="ARBA00022741"/>
    </source>
</evidence>
<evidence type="ECO:0000256" key="3">
    <source>
        <dbReference type="ARBA" id="ARBA00022490"/>
    </source>
</evidence>